<gene>
    <name evidence="1" type="ORF">LCGC14_1101480</name>
</gene>
<dbReference type="InterPro" id="IPR009045">
    <property type="entry name" value="Zn_M74/Hedgehog-like"/>
</dbReference>
<accession>A0A0F9MX70</accession>
<organism evidence="1">
    <name type="scientific">marine sediment metagenome</name>
    <dbReference type="NCBI Taxonomy" id="412755"/>
    <lineage>
        <taxon>unclassified sequences</taxon>
        <taxon>metagenomes</taxon>
        <taxon>ecological metagenomes</taxon>
    </lineage>
</organism>
<protein>
    <recommendedName>
        <fullName evidence="2">Peptidase M15C domain-containing protein</fullName>
    </recommendedName>
</protein>
<name>A0A0F9MX70_9ZZZZ</name>
<comment type="caution">
    <text evidence="1">The sequence shown here is derived from an EMBL/GenBank/DDBJ whole genome shotgun (WGS) entry which is preliminary data.</text>
</comment>
<dbReference type="Gene3D" id="3.30.1380.10">
    <property type="match status" value="1"/>
</dbReference>
<dbReference type="EMBL" id="LAZR01004965">
    <property type="protein sequence ID" value="KKN04052.1"/>
    <property type="molecule type" value="Genomic_DNA"/>
</dbReference>
<proteinExistence type="predicted"/>
<dbReference type="AlphaFoldDB" id="A0A0F9MX70"/>
<reference evidence="1" key="1">
    <citation type="journal article" date="2015" name="Nature">
        <title>Complex archaea that bridge the gap between prokaryotes and eukaryotes.</title>
        <authorList>
            <person name="Spang A."/>
            <person name="Saw J.H."/>
            <person name="Jorgensen S.L."/>
            <person name="Zaremba-Niedzwiedzka K."/>
            <person name="Martijn J."/>
            <person name="Lind A.E."/>
            <person name="van Eijk R."/>
            <person name="Schleper C."/>
            <person name="Guy L."/>
            <person name="Ettema T.J."/>
        </authorList>
    </citation>
    <scope>NUCLEOTIDE SEQUENCE</scope>
</reference>
<evidence type="ECO:0000313" key="1">
    <source>
        <dbReference type="EMBL" id="KKN04052.1"/>
    </source>
</evidence>
<evidence type="ECO:0008006" key="2">
    <source>
        <dbReference type="Google" id="ProtNLM"/>
    </source>
</evidence>
<dbReference type="SUPFAM" id="SSF55166">
    <property type="entry name" value="Hedgehog/DD-peptidase"/>
    <property type="match status" value="1"/>
</dbReference>
<sequence>MYRFSRRSLKKLEDAHVDLRIILLKAISISRVDFGISETHRSIKRQQRLFNEGKSKINGTTTKGKHNYKPSLAVDIYAWIQGKASWDDIHLGYIAGVILTIADALYDKGEVDHRVRFGGDWDMDGVFVIDQNLKDMSHFELIK</sequence>